<evidence type="ECO:0000256" key="1">
    <source>
        <dbReference type="ARBA" id="ARBA00009369"/>
    </source>
</evidence>
<reference evidence="10" key="1">
    <citation type="submission" date="2016-11" db="EMBL/GenBank/DDBJ databases">
        <authorList>
            <person name="Varghese N."/>
            <person name="Submissions S."/>
        </authorList>
    </citation>
    <scope>NUCLEOTIDE SEQUENCE [LARGE SCALE GENOMIC DNA]</scope>
    <source>
        <strain evidence="10">DSM 3071</strain>
    </source>
</reference>
<dbReference type="NCBIfam" id="TIGR00219">
    <property type="entry name" value="mreC"/>
    <property type="match status" value="1"/>
</dbReference>
<dbReference type="GeneID" id="89509539"/>
<dbReference type="PANTHER" id="PTHR34138">
    <property type="entry name" value="CELL SHAPE-DETERMINING PROTEIN MREC"/>
    <property type="match status" value="1"/>
</dbReference>
<dbReference type="PANTHER" id="PTHR34138:SF1">
    <property type="entry name" value="CELL SHAPE-DETERMINING PROTEIN MREC"/>
    <property type="match status" value="1"/>
</dbReference>
<keyword evidence="7" id="KW-0812">Transmembrane</keyword>
<evidence type="ECO:0000256" key="3">
    <source>
        <dbReference type="ARBA" id="ARBA00022960"/>
    </source>
</evidence>
<accession>A0A1M5WML3</accession>
<comment type="similarity">
    <text evidence="1 5">Belongs to the MreC family.</text>
</comment>
<feature type="domain" description="Rod shape-determining protein MreC beta-barrel core" evidence="8">
    <location>
        <begin position="130"/>
        <end position="280"/>
    </location>
</feature>
<evidence type="ECO:0000256" key="6">
    <source>
        <dbReference type="SAM" id="Coils"/>
    </source>
</evidence>
<dbReference type="InterPro" id="IPR042177">
    <property type="entry name" value="Cell/Rod_1"/>
</dbReference>
<keyword evidence="3 5" id="KW-0133">Cell shape</keyword>
<dbReference type="GO" id="GO:0005886">
    <property type="term" value="C:plasma membrane"/>
    <property type="evidence" value="ECO:0007669"/>
    <property type="project" value="TreeGrafter"/>
</dbReference>
<feature type="coiled-coil region" evidence="6">
    <location>
        <begin position="69"/>
        <end position="103"/>
    </location>
</feature>
<name>A0A1M5WML3_BUTFI</name>
<comment type="function">
    <text evidence="5">Involved in formation and maintenance of cell shape.</text>
</comment>
<dbReference type="InterPro" id="IPR055342">
    <property type="entry name" value="MreC_beta-barrel_core"/>
</dbReference>
<dbReference type="GO" id="GO:0008360">
    <property type="term" value="P:regulation of cell shape"/>
    <property type="evidence" value="ECO:0007669"/>
    <property type="project" value="UniProtKB-KW"/>
</dbReference>
<evidence type="ECO:0000256" key="2">
    <source>
        <dbReference type="ARBA" id="ARBA00013855"/>
    </source>
</evidence>
<dbReference type="AlphaFoldDB" id="A0A1M5WML3"/>
<dbReference type="PIRSF" id="PIRSF038471">
    <property type="entry name" value="MreC"/>
    <property type="match status" value="1"/>
</dbReference>
<evidence type="ECO:0000313" key="10">
    <source>
        <dbReference type="Proteomes" id="UP000184278"/>
    </source>
</evidence>
<proteinExistence type="inferred from homology"/>
<protein>
    <recommendedName>
        <fullName evidence="2 5">Cell shape-determining protein MreC</fullName>
    </recommendedName>
    <alternativeName>
        <fullName evidence="4 5">Cell shape protein MreC</fullName>
    </alternativeName>
</protein>
<dbReference type="Pfam" id="PF04085">
    <property type="entry name" value="MreC"/>
    <property type="match status" value="1"/>
</dbReference>
<keyword evidence="7" id="KW-0472">Membrane</keyword>
<evidence type="ECO:0000256" key="7">
    <source>
        <dbReference type="SAM" id="Phobius"/>
    </source>
</evidence>
<evidence type="ECO:0000259" key="8">
    <source>
        <dbReference type="Pfam" id="PF04085"/>
    </source>
</evidence>
<feature type="transmembrane region" description="Helical" evidence="7">
    <location>
        <begin position="20"/>
        <end position="40"/>
    </location>
</feature>
<organism evidence="9 10">
    <name type="scientific">Butyrivibrio fibrisolvens DSM 3071</name>
    <dbReference type="NCBI Taxonomy" id="1121131"/>
    <lineage>
        <taxon>Bacteria</taxon>
        <taxon>Bacillati</taxon>
        <taxon>Bacillota</taxon>
        <taxon>Clostridia</taxon>
        <taxon>Lachnospirales</taxon>
        <taxon>Lachnospiraceae</taxon>
        <taxon>Butyrivibrio</taxon>
    </lineage>
</organism>
<dbReference type="InterPro" id="IPR007221">
    <property type="entry name" value="MreC"/>
</dbReference>
<evidence type="ECO:0000256" key="5">
    <source>
        <dbReference type="PIRNR" id="PIRNR038471"/>
    </source>
</evidence>
<dbReference type="Gene3D" id="2.40.10.340">
    <property type="entry name" value="Rod shape-determining protein MreC, domain 1"/>
    <property type="match status" value="1"/>
</dbReference>
<dbReference type="RefSeq" id="WP_207649273.1">
    <property type="nucleotide sequence ID" value="NZ_FQXK01000008.1"/>
</dbReference>
<evidence type="ECO:0000313" key="9">
    <source>
        <dbReference type="EMBL" id="SHH88825.1"/>
    </source>
</evidence>
<keyword evidence="6" id="KW-0175">Coiled coil</keyword>
<keyword evidence="10" id="KW-1185">Reference proteome</keyword>
<dbReference type="Proteomes" id="UP000184278">
    <property type="component" value="Unassembled WGS sequence"/>
</dbReference>
<evidence type="ECO:0000256" key="4">
    <source>
        <dbReference type="ARBA" id="ARBA00032089"/>
    </source>
</evidence>
<dbReference type="InterPro" id="IPR042175">
    <property type="entry name" value="Cell/Rod_MreC_2"/>
</dbReference>
<dbReference type="EMBL" id="FQXK01000008">
    <property type="protein sequence ID" value="SHH88825.1"/>
    <property type="molecule type" value="Genomic_DNA"/>
</dbReference>
<dbReference type="Gene3D" id="2.40.10.350">
    <property type="entry name" value="Rod shape-determining protein MreC, domain 2"/>
    <property type="match status" value="1"/>
</dbReference>
<keyword evidence="7" id="KW-1133">Transmembrane helix</keyword>
<sequence>MSPVIKRGGDKFTIPGKYLLFILTIVAVALMVITLTTSLFSGIANTIAGFVVVPFQRGITTAGTWLIGEADRLTTIEQLQEENKELQARVDQLTEENMQLTQDRYELNTLRELYELDAQYESYEKVGAHVIAKDSGNWFYSFVIDKGTDDGLAVDMNIIAGGGLVGRITSIGPDWAKVTTIIADNFSVSGMVLSTSDNLIVTGNLEAYEKGVITFSKLQDSADVVVIGDKVVTSNISDKYLPEILIGYITTIESDSNNLTKSGTLTPAVDFEHLDEVLVITTLKQTVEDDK</sequence>
<dbReference type="STRING" id="1121131.SAMN02745229_01081"/>
<gene>
    <name evidence="9" type="ORF">SAMN02745229_01081</name>
</gene>